<feature type="domain" description="FMN hydroxy acid dehydrogenase" evidence="9">
    <location>
        <begin position="37"/>
        <end position="416"/>
    </location>
</feature>
<gene>
    <name evidence="10" type="ORF">KHLLAP_LOCUS7886</name>
</gene>
<dbReference type="InterPro" id="IPR012133">
    <property type="entry name" value="Alpha-hydoxy_acid_DH_FMN"/>
</dbReference>
<evidence type="ECO:0000256" key="1">
    <source>
        <dbReference type="ARBA" id="ARBA00001917"/>
    </source>
</evidence>
<keyword evidence="2 7" id="KW-0285">Flavoprotein</keyword>
<reference evidence="10" key="1">
    <citation type="submission" date="2023-10" db="EMBL/GenBank/DDBJ databases">
        <authorList>
            <person name="Hackl T."/>
        </authorList>
    </citation>
    <scope>NUCLEOTIDE SEQUENCE</scope>
</reference>
<dbReference type="InterPro" id="IPR013785">
    <property type="entry name" value="Aldolase_TIM"/>
</dbReference>
<feature type="region of interest" description="Disordered" evidence="8">
    <location>
        <begin position="1"/>
        <end position="23"/>
    </location>
</feature>
<dbReference type="PROSITE" id="PS00557">
    <property type="entry name" value="FMN_HYDROXY_ACID_DH_1"/>
    <property type="match status" value="1"/>
</dbReference>
<dbReference type="GO" id="GO:0016491">
    <property type="term" value="F:oxidoreductase activity"/>
    <property type="evidence" value="ECO:0007669"/>
    <property type="project" value="UniProtKB-KW"/>
</dbReference>
<keyword evidence="11" id="KW-1185">Reference proteome</keyword>
<organism evidence="10 11">
    <name type="scientific">Anthostomella pinea</name>
    <dbReference type="NCBI Taxonomy" id="933095"/>
    <lineage>
        <taxon>Eukaryota</taxon>
        <taxon>Fungi</taxon>
        <taxon>Dikarya</taxon>
        <taxon>Ascomycota</taxon>
        <taxon>Pezizomycotina</taxon>
        <taxon>Sordariomycetes</taxon>
        <taxon>Xylariomycetidae</taxon>
        <taxon>Xylariales</taxon>
        <taxon>Xylariaceae</taxon>
        <taxon>Anthostomella</taxon>
    </lineage>
</organism>
<proteinExistence type="inferred from homology"/>
<evidence type="ECO:0000256" key="6">
    <source>
        <dbReference type="PIRSR" id="PIRSR000138-1"/>
    </source>
</evidence>
<feature type="binding site" evidence="7">
    <location>
        <begin position="117"/>
        <end position="119"/>
    </location>
    <ligand>
        <name>FMN</name>
        <dbReference type="ChEBI" id="CHEBI:58210"/>
    </ligand>
</feature>
<evidence type="ECO:0000256" key="5">
    <source>
        <dbReference type="ARBA" id="ARBA00024042"/>
    </source>
</evidence>
<dbReference type="PANTHER" id="PTHR10578:SF143">
    <property type="entry name" value="FMN-DEPENDENT ALPHA-HYDROXY ACID DEHYDROGENASE PB1A11.03"/>
    <property type="match status" value="1"/>
</dbReference>
<feature type="binding site" evidence="7">
    <location>
        <begin position="342"/>
        <end position="346"/>
    </location>
    <ligand>
        <name>FMN</name>
        <dbReference type="ChEBI" id="CHEBI:58210"/>
    </ligand>
</feature>
<feature type="binding site" evidence="7">
    <location>
        <position position="168"/>
    </location>
    <ligand>
        <name>FMN</name>
        <dbReference type="ChEBI" id="CHEBI:58210"/>
    </ligand>
</feature>
<feature type="binding site" evidence="7">
    <location>
        <position position="207"/>
    </location>
    <ligand>
        <name>glyoxylate</name>
        <dbReference type="ChEBI" id="CHEBI:36655"/>
    </ligand>
</feature>
<dbReference type="Proteomes" id="UP001295740">
    <property type="component" value="Unassembled WGS sequence"/>
</dbReference>
<evidence type="ECO:0000313" key="10">
    <source>
        <dbReference type="EMBL" id="CAJ2507418.1"/>
    </source>
</evidence>
<dbReference type="PANTHER" id="PTHR10578">
    <property type="entry name" value="S -2-HYDROXY-ACID OXIDASE-RELATED"/>
    <property type="match status" value="1"/>
</dbReference>
<dbReference type="InterPro" id="IPR037350">
    <property type="entry name" value="LMO_FMN"/>
</dbReference>
<evidence type="ECO:0000259" key="9">
    <source>
        <dbReference type="PROSITE" id="PS51349"/>
    </source>
</evidence>
<feature type="binding site" evidence="7">
    <location>
        <position position="309"/>
    </location>
    <ligand>
        <name>FMN</name>
        <dbReference type="ChEBI" id="CHEBI:58210"/>
    </ligand>
</feature>
<dbReference type="InterPro" id="IPR008259">
    <property type="entry name" value="FMN_hydac_DH_AS"/>
</dbReference>
<keyword evidence="4" id="KW-0560">Oxidoreductase</keyword>
<dbReference type="FunFam" id="3.20.20.70:FF:000132">
    <property type="entry name" value="FMN dependent dehydrogenase"/>
    <property type="match status" value="1"/>
</dbReference>
<dbReference type="Gene3D" id="3.20.20.70">
    <property type="entry name" value="Aldolase class I"/>
    <property type="match status" value="1"/>
</dbReference>
<feature type="binding site" evidence="7">
    <location>
        <position position="63"/>
    </location>
    <ligand>
        <name>glyoxylate</name>
        <dbReference type="ChEBI" id="CHEBI:36655"/>
    </ligand>
</feature>
<feature type="binding site" evidence="7">
    <location>
        <position position="311"/>
    </location>
    <ligand>
        <name>glyoxylate</name>
        <dbReference type="ChEBI" id="CHEBI:36655"/>
    </ligand>
</feature>
<evidence type="ECO:0000313" key="11">
    <source>
        <dbReference type="Proteomes" id="UP001295740"/>
    </source>
</evidence>
<feature type="binding site" evidence="7">
    <location>
        <position position="146"/>
    </location>
    <ligand>
        <name>FMN</name>
        <dbReference type="ChEBI" id="CHEBI:58210"/>
    </ligand>
</feature>
<comment type="caution">
    <text evidence="10">The sequence shown here is derived from an EMBL/GenBank/DDBJ whole genome shotgun (WGS) entry which is preliminary data.</text>
</comment>
<dbReference type="EMBL" id="CAUWAG010000010">
    <property type="protein sequence ID" value="CAJ2507418.1"/>
    <property type="molecule type" value="Genomic_DNA"/>
</dbReference>
<feature type="binding site" evidence="7">
    <location>
        <begin position="365"/>
        <end position="366"/>
    </location>
    <ligand>
        <name>FMN</name>
        <dbReference type="ChEBI" id="CHEBI:58210"/>
    </ligand>
</feature>
<comment type="similarity">
    <text evidence="5">Belongs to the FMN-dependent alpha-hydroxy acid dehydrogenase family.</text>
</comment>
<name>A0AAI8VGN5_9PEZI</name>
<feature type="binding site" evidence="7">
    <location>
        <position position="314"/>
    </location>
    <ligand>
        <name>glyoxylate</name>
        <dbReference type="ChEBI" id="CHEBI:36655"/>
    </ligand>
</feature>
<evidence type="ECO:0000256" key="7">
    <source>
        <dbReference type="PIRSR" id="PIRSR000138-2"/>
    </source>
</evidence>
<comment type="cofactor">
    <cofactor evidence="1">
        <name>FMN</name>
        <dbReference type="ChEBI" id="CHEBI:58210"/>
    </cofactor>
</comment>
<sequence>MASNQHHPGKRPDMENNADPDPIAYETDVYQKGLKYQRPPFTFKPLDWEHLAGERMSADSYGYVIGSAGSGETARKNRAAFERWSIVPRRLVKTDGFPDLSVSVLGQKLPFPIACAPVGVQKIMNPDGEVAAAAAAAKEHVPFIMSTASSTSIEDVAKASGDGTRWFQLYWPLNEHNDITISMLDRAKKAGFTALFVTLDTYILGWRPSDMDNGYNPFLRSDQVGVAIGLTDPVFRSHFKQKHGKEIEEDMNAAVAEWTRTVFPGRSHSFEDVKFLQEHWKGPIVLKGIQSVEDAKTCVEIGVQGIVVSNHGGRQSDGGNSSLGVLPRIVDAVGDKLDVLFDSGIRCGADIAKALALGAKMCLVGRPYIYGLVLGGEGGVSHVLKSLLGDLELTLHLAGIRSSLPEHLNRSVLVKEDDLF</sequence>
<feature type="binding site" evidence="7">
    <location>
        <position position="287"/>
    </location>
    <ligand>
        <name>FMN</name>
        <dbReference type="ChEBI" id="CHEBI:58210"/>
    </ligand>
</feature>
<evidence type="ECO:0000256" key="8">
    <source>
        <dbReference type="SAM" id="MobiDB-lite"/>
    </source>
</evidence>
<accession>A0AAI8VGN5</accession>
<dbReference type="GO" id="GO:0010181">
    <property type="term" value="F:FMN binding"/>
    <property type="evidence" value="ECO:0007669"/>
    <property type="project" value="InterPro"/>
</dbReference>
<keyword evidence="3 7" id="KW-0288">FMN</keyword>
<dbReference type="Pfam" id="PF01070">
    <property type="entry name" value="FMN_dh"/>
    <property type="match status" value="1"/>
</dbReference>
<dbReference type="AlphaFoldDB" id="A0AAI8VGN5"/>
<feature type="binding site" evidence="7">
    <location>
        <position position="198"/>
    </location>
    <ligand>
        <name>FMN</name>
        <dbReference type="ChEBI" id="CHEBI:58210"/>
    </ligand>
</feature>
<dbReference type="SUPFAM" id="SSF51395">
    <property type="entry name" value="FMN-linked oxidoreductases"/>
    <property type="match status" value="1"/>
</dbReference>
<dbReference type="CDD" id="cd03332">
    <property type="entry name" value="LMO_FMN"/>
    <property type="match status" value="1"/>
</dbReference>
<dbReference type="InterPro" id="IPR037396">
    <property type="entry name" value="FMN_HAD"/>
</dbReference>
<dbReference type="PROSITE" id="PS51349">
    <property type="entry name" value="FMN_HYDROXY_ACID_DH_2"/>
    <property type="match status" value="1"/>
</dbReference>
<dbReference type="PIRSF" id="PIRSF000138">
    <property type="entry name" value="Al-hdrx_acd_dh"/>
    <property type="match status" value="1"/>
</dbReference>
<feature type="binding site" evidence="7">
    <location>
        <position position="170"/>
    </location>
    <ligand>
        <name>glyoxylate</name>
        <dbReference type="ChEBI" id="CHEBI:36655"/>
    </ligand>
</feature>
<evidence type="ECO:0000256" key="2">
    <source>
        <dbReference type="ARBA" id="ARBA00022630"/>
    </source>
</evidence>
<evidence type="ECO:0000256" key="3">
    <source>
        <dbReference type="ARBA" id="ARBA00022643"/>
    </source>
</evidence>
<evidence type="ECO:0000256" key="4">
    <source>
        <dbReference type="ARBA" id="ARBA00023002"/>
    </source>
</evidence>
<dbReference type="InterPro" id="IPR000262">
    <property type="entry name" value="FMN-dep_DH"/>
</dbReference>
<feature type="active site" description="Proton acceptor" evidence="6">
    <location>
        <position position="311"/>
    </location>
</feature>
<protein>
    <submittedName>
        <fullName evidence="10">Uu.00g086040.m01.CDS01</fullName>
    </submittedName>
</protein>